<name>A0A7C4QQ56_9PLAN</name>
<dbReference type="InterPro" id="IPR002318">
    <property type="entry name" value="Ala-tRNA-lgiase_IIc"/>
</dbReference>
<dbReference type="Gene3D" id="6.10.250.550">
    <property type="match status" value="1"/>
</dbReference>
<dbReference type="Gene3D" id="3.30.980.10">
    <property type="entry name" value="Threonyl-trna Synthetase, Chain A, domain 2"/>
    <property type="match status" value="1"/>
</dbReference>
<dbReference type="FunFam" id="3.30.54.20:FF:000001">
    <property type="entry name" value="Alanine--tRNA ligase"/>
    <property type="match status" value="1"/>
</dbReference>
<dbReference type="InterPro" id="IPR018163">
    <property type="entry name" value="Thr/Ala-tRNA-synth_IIc_edit"/>
</dbReference>
<keyword evidence="11" id="KW-0963">Cytoplasm</keyword>
<dbReference type="EC" id="6.1.1.7" evidence="11"/>
<keyword evidence="3 11" id="KW-0436">Ligase</keyword>
<keyword evidence="4 11" id="KW-0479">Metal-binding</keyword>
<dbReference type="GO" id="GO:0006419">
    <property type="term" value="P:alanyl-tRNA aminoacylation"/>
    <property type="evidence" value="ECO:0007669"/>
    <property type="project" value="UniProtKB-UniRule"/>
</dbReference>
<dbReference type="Gene3D" id="3.10.310.40">
    <property type="match status" value="1"/>
</dbReference>
<comment type="similarity">
    <text evidence="1 11">Belongs to the class-II aminoacyl-tRNA synthetase family.</text>
</comment>
<keyword evidence="10 11" id="KW-0030">Aminoacyl-tRNA synthetase</keyword>
<keyword evidence="8 11" id="KW-0694">RNA-binding</keyword>
<evidence type="ECO:0000256" key="8">
    <source>
        <dbReference type="ARBA" id="ARBA00022884"/>
    </source>
</evidence>
<comment type="catalytic activity">
    <reaction evidence="11">
        <text>tRNA(Ala) + L-alanine + ATP = L-alanyl-tRNA(Ala) + AMP + diphosphate</text>
        <dbReference type="Rhea" id="RHEA:12540"/>
        <dbReference type="Rhea" id="RHEA-COMP:9657"/>
        <dbReference type="Rhea" id="RHEA-COMP:9923"/>
        <dbReference type="ChEBI" id="CHEBI:30616"/>
        <dbReference type="ChEBI" id="CHEBI:33019"/>
        <dbReference type="ChEBI" id="CHEBI:57972"/>
        <dbReference type="ChEBI" id="CHEBI:78442"/>
        <dbReference type="ChEBI" id="CHEBI:78497"/>
        <dbReference type="ChEBI" id="CHEBI:456215"/>
        <dbReference type="EC" id="6.1.1.7"/>
    </reaction>
</comment>
<evidence type="ECO:0000256" key="7">
    <source>
        <dbReference type="ARBA" id="ARBA00022840"/>
    </source>
</evidence>
<dbReference type="GO" id="GO:0004813">
    <property type="term" value="F:alanine-tRNA ligase activity"/>
    <property type="evidence" value="ECO:0007669"/>
    <property type="project" value="UniProtKB-UniRule"/>
</dbReference>
<dbReference type="SUPFAM" id="SSF101353">
    <property type="entry name" value="Putative anticodon-binding domain of alanyl-tRNA synthetase (AlaRS)"/>
    <property type="match status" value="1"/>
</dbReference>
<dbReference type="GO" id="GO:0005829">
    <property type="term" value="C:cytosol"/>
    <property type="evidence" value="ECO:0007669"/>
    <property type="project" value="TreeGrafter"/>
</dbReference>
<dbReference type="GO" id="GO:0005524">
    <property type="term" value="F:ATP binding"/>
    <property type="evidence" value="ECO:0007669"/>
    <property type="project" value="UniProtKB-UniRule"/>
</dbReference>
<dbReference type="Gene3D" id="2.40.30.130">
    <property type="match status" value="1"/>
</dbReference>
<feature type="binding site" evidence="11">
    <location>
        <position position="665"/>
    </location>
    <ligand>
        <name>Zn(2+)</name>
        <dbReference type="ChEBI" id="CHEBI:29105"/>
    </ligand>
</feature>
<protein>
    <recommendedName>
        <fullName evidence="11">Alanine--tRNA ligase</fullName>
        <ecNumber evidence="11">6.1.1.7</ecNumber>
    </recommendedName>
    <alternativeName>
        <fullName evidence="11">Alanyl-tRNA synthetase</fullName>
        <shortName evidence="11">AlaRS</shortName>
    </alternativeName>
</protein>
<sequence>MNTDELREKYLTFFESKGCVRRPSDVLVPRDDPTVLFTPAGMNQFKNQFLGIGPLEFTRATTCQKCLRTGDIGNVGVTAYHHTFFEMLGNFSFGDYFKREAIEWAWEFLTSKHWLALDPARLSVTVYLDDDEAADIWHHVVGLPADRITREDEYENFWPAGSPTNGPDGVCGPCSEIYYAPPSGGKKVEIWNLVFTQFNRVGPPPNNLRPLPKKNIDTGMGLERTAAVLQGRESNFEIDILRPLCDAAGEVVGTRYEFTAAHGRALRRIADHVRACTFAIHEGCLPGNEKENYVIRLLLRRASMEAFRLGKHEPCLYQLVPLIAQVMRQPYPELQKTVENVQVAIKAEEQQFLGVVERGMQKFRKMVEQARIQNRTVLPGDEAFDLHQTDGFLIELTESLAEAEGLKVDRARFNACMDEHKKTSGRGAFADSVMAEGPLDALRKQGGTQFLGYETTSATGTVLGVIADKQLVDEFAQAGSSQLIGVVLDRTPFYAEAGGQVGDTGRLIADEVHFQVVDTQRNGELIVHIGRLIRGRLHVCQVVQAEVDVPRREGIRRAHSATHLLHYALRKVLGENATQRGSKVEDDQLRFDFAHPKAVTEAELLKIEDEINARIASGAPVSTAVMPLAEAKKLGAMALFGEKYPDRVRVVTMGDFSRELCGGTHLSNTGQVGLCRIVREELIAAGIRRVTCLTGPKALQRMRETEDLLAQVTALVKASQPEELPRKIQQLQEELRQARHELAKHTAQSLAATAARLAAQAETIGTTKLVVHAVTECGREQLKEFVDRLREQAPSIAILLGLVVDDKVAFIAAVSQDLVKRGLSASDTVKTAAKVAGGGGGGRLELAEAGGKNPAKLAEALAAGAEYLRGKLRA</sequence>
<dbReference type="EMBL" id="DSVQ01000018">
    <property type="protein sequence ID" value="HGT40767.1"/>
    <property type="molecule type" value="Genomic_DNA"/>
</dbReference>
<dbReference type="PRINTS" id="PR00980">
    <property type="entry name" value="TRNASYNTHALA"/>
</dbReference>
<evidence type="ECO:0000256" key="5">
    <source>
        <dbReference type="ARBA" id="ARBA00022741"/>
    </source>
</evidence>
<evidence type="ECO:0000313" key="13">
    <source>
        <dbReference type="EMBL" id="HGT40767.1"/>
    </source>
</evidence>
<keyword evidence="6 11" id="KW-0862">Zinc</keyword>
<feature type="domain" description="Alanyl-transfer RNA synthetases family profile" evidence="12">
    <location>
        <begin position="1"/>
        <end position="704"/>
    </location>
</feature>
<proteinExistence type="inferred from homology"/>
<dbReference type="InterPro" id="IPR045864">
    <property type="entry name" value="aa-tRNA-synth_II/BPL/LPL"/>
</dbReference>
<keyword evidence="9 11" id="KW-0648">Protein biosynthesis</keyword>
<evidence type="ECO:0000256" key="4">
    <source>
        <dbReference type="ARBA" id="ARBA00022723"/>
    </source>
</evidence>
<evidence type="ECO:0000256" key="6">
    <source>
        <dbReference type="ARBA" id="ARBA00022833"/>
    </source>
</evidence>
<dbReference type="SUPFAM" id="SSF55186">
    <property type="entry name" value="ThrRS/AlaRS common domain"/>
    <property type="match status" value="1"/>
</dbReference>
<feature type="binding site" evidence="11">
    <location>
        <position position="563"/>
    </location>
    <ligand>
        <name>Zn(2+)</name>
        <dbReference type="ChEBI" id="CHEBI:29105"/>
    </ligand>
</feature>
<evidence type="ECO:0000259" key="12">
    <source>
        <dbReference type="PROSITE" id="PS50860"/>
    </source>
</evidence>
<dbReference type="Gene3D" id="3.30.930.10">
    <property type="entry name" value="Bira Bifunctional Protein, Domain 2"/>
    <property type="match status" value="1"/>
</dbReference>
<dbReference type="FunFam" id="2.40.30.130:FF:000001">
    <property type="entry name" value="Alanine--tRNA ligase"/>
    <property type="match status" value="1"/>
</dbReference>
<evidence type="ECO:0000256" key="11">
    <source>
        <dbReference type="HAMAP-Rule" id="MF_00036"/>
    </source>
</evidence>
<dbReference type="GO" id="GO:0002161">
    <property type="term" value="F:aminoacyl-tRNA deacylase activity"/>
    <property type="evidence" value="ECO:0007669"/>
    <property type="project" value="TreeGrafter"/>
</dbReference>
<dbReference type="GO" id="GO:0008270">
    <property type="term" value="F:zinc ion binding"/>
    <property type="evidence" value="ECO:0007669"/>
    <property type="project" value="UniProtKB-UniRule"/>
</dbReference>
<accession>A0A7C4QQ56</accession>
<keyword evidence="7 11" id="KW-0067">ATP-binding</keyword>
<comment type="domain">
    <text evidence="11">Consists of three domains; the N-terminal catalytic domain, the editing domain and the C-terminal C-Ala domain. The editing domain removes incorrectly charged amino acids, while the C-Ala domain, along with tRNA(Ala), serves as a bridge to cooperatively bring together the editing and aminoacylation centers thus stimulating deacylation of misacylated tRNAs.</text>
</comment>
<dbReference type="PROSITE" id="PS50860">
    <property type="entry name" value="AA_TRNA_LIGASE_II_ALA"/>
    <property type="match status" value="1"/>
</dbReference>
<dbReference type="PANTHER" id="PTHR11777:SF9">
    <property type="entry name" value="ALANINE--TRNA LIGASE, CYTOPLASMIC"/>
    <property type="match status" value="1"/>
</dbReference>
<reference evidence="13" key="1">
    <citation type="journal article" date="2020" name="mSystems">
        <title>Genome- and Community-Level Interaction Insights into Carbon Utilization and Element Cycling Functions of Hydrothermarchaeota in Hydrothermal Sediment.</title>
        <authorList>
            <person name="Zhou Z."/>
            <person name="Liu Y."/>
            <person name="Xu W."/>
            <person name="Pan J."/>
            <person name="Luo Z.H."/>
            <person name="Li M."/>
        </authorList>
    </citation>
    <scope>NUCLEOTIDE SEQUENCE [LARGE SCALE GENOMIC DNA]</scope>
    <source>
        <strain evidence="13">SpSt-508</strain>
    </source>
</reference>
<comment type="function">
    <text evidence="11">Catalyzes the attachment of alanine to tRNA(Ala) in a two-step reaction: alanine is first activated by ATP to form Ala-AMP and then transferred to the acceptor end of tRNA(Ala). Also edits incorrectly charged Ser-tRNA(Ala) and Gly-tRNA(Ala) via its editing domain.</text>
</comment>
<feature type="binding site" evidence="11">
    <location>
        <position position="661"/>
    </location>
    <ligand>
        <name>Zn(2+)</name>
        <dbReference type="ChEBI" id="CHEBI:29105"/>
    </ligand>
</feature>
<dbReference type="SUPFAM" id="SSF55681">
    <property type="entry name" value="Class II aaRS and biotin synthetases"/>
    <property type="match status" value="1"/>
</dbReference>
<evidence type="ECO:0000256" key="9">
    <source>
        <dbReference type="ARBA" id="ARBA00022917"/>
    </source>
</evidence>
<dbReference type="InterPro" id="IPR023033">
    <property type="entry name" value="Ala_tRNA_ligase_euk/bac"/>
</dbReference>
<dbReference type="SMART" id="SM00863">
    <property type="entry name" value="tRNA_SAD"/>
    <property type="match status" value="1"/>
</dbReference>
<dbReference type="NCBIfam" id="TIGR00344">
    <property type="entry name" value="alaS"/>
    <property type="match status" value="1"/>
</dbReference>
<evidence type="ECO:0000256" key="1">
    <source>
        <dbReference type="ARBA" id="ARBA00008226"/>
    </source>
</evidence>
<dbReference type="InterPro" id="IPR018164">
    <property type="entry name" value="Ala-tRNA-synth_IIc_N"/>
</dbReference>
<dbReference type="Pfam" id="PF01411">
    <property type="entry name" value="tRNA-synt_2c"/>
    <property type="match status" value="1"/>
</dbReference>
<dbReference type="CDD" id="cd00673">
    <property type="entry name" value="AlaRS_core"/>
    <property type="match status" value="1"/>
</dbReference>
<comment type="subcellular location">
    <subcellularLocation>
        <location evidence="11">Cytoplasm</location>
    </subcellularLocation>
</comment>
<dbReference type="InterPro" id="IPR003156">
    <property type="entry name" value="DHHA1_dom"/>
</dbReference>
<comment type="cofactor">
    <cofactor evidence="11">
        <name>Zn(2+)</name>
        <dbReference type="ChEBI" id="CHEBI:29105"/>
    </cofactor>
    <text evidence="11">Binds 1 zinc ion per subunit.</text>
</comment>
<dbReference type="Pfam" id="PF02272">
    <property type="entry name" value="DHHA1"/>
    <property type="match status" value="1"/>
</dbReference>
<keyword evidence="5 11" id="KW-0547">Nucleotide-binding</keyword>
<evidence type="ECO:0000256" key="10">
    <source>
        <dbReference type="ARBA" id="ARBA00023146"/>
    </source>
</evidence>
<dbReference type="Pfam" id="PF07973">
    <property type="entry name" value="tRNA_SAD"/>
    <property type="match status" value="1"/>
</dbReference>
<organism evidence="13">
    <name type="scientific">Schlesneria paludicola</name>
    <dbReference type="NCBI Taxonomy" id="360056"/>
    <lineage>
        <taxon>Bacteria</taxon>
        <taxon>Pseudomonadati</taxon>
        <taxon>Planctomycetota</taxon>
        <taxon>Planctomycetia</taxon>
        <taxon>Planctomycetales</taxon>
        <taxon>Planctomycetaceae</taxon>
        <taxon>Schlesneria</taxon>
    </lineage>
</organism>
<dbReference type="InterPro" id="IPR012947">
    <property type="entry name" value="tRNA_SAD"/>
</dbReference>
<gene>
    <name evidence="11 13" type="primary">alaS</name>
    <name evidence="13" type="ORF">ENS64_16100</name>
</gene>
<evidence type="ECO:0000256" key="3">
    <source>
        <dbReference type="ARBA" id="ARBA00022598"/>
    </source>
</evidence>
<dbReference type="Gene3D" id="3.30.54.20">
    <property type="match status" value="1"/>
</dbReference>
<dbReference type="InterPro" id="IPR050058">
    <property type="entry name" value="Ala-tRNA_ligase"/>
</dbReference>
<dbReference type="PANTHER" id="PTHR11777">
    <property type="entry name" value="ALANYL-TRNA SYNTHETASE"/>
    <property type="match status" value="1"/>
</dbReference>
<evidence type="ECO:0000256" key="2">
    <source>
        <dbReference type="ARBA" id="ARBA00022555"/>
    </source>
</evidence>
<dbReference type="InterPro" id="IPR018165">
    <property type="entry name" value="Ala-tRNA-synth_IIc_core"/>
</dbReference>
<dbReference type="FunFam" id="3.30.980.10:FF:000004">
    <property type="entry name" value="Alanine--tRNA ligase, cytoplasmic"/>
    <property type="match status" value="1"/>
</dbReference>
<dbReference type="HAMAP" id="MF_00036_B">
    <property type="entry name" value="Ala_tRNA_synth_B"/>
    <property type="match status" value="1"/>
</dbReference>
<dbReference type="AlphaFoldDB" id="A0A7C4QQ56"/>
<dbReference type="InterPro" id="IPR018162">
    <property type="entry name" value="Ala-tRNA-ligase_IIc_anticod-bd"/>
</dbReference>
<dbReference type="InterPro" id="IPR009000">
    <property type="entry name" value="Transl_B-barrel_sf"/>
</dbReference>
<comment type="caution">
    <text evidence="13">The sequence shown here is derived from an EMBL/GenBank/DDBJ whole genome shotgun (WGS) entry which is preliminary data.</text>
</comment>
<dbReference type="FunFam" id="3.10.310.40:FF:000001">
    <property type="entry name" value="Alanine--tRNA ligase"/>
    <property type="match status" value="1"/>
</dbReference>
<keyword evidence="2 11" id="KW-0820">tRNA-binding</keyword>
<dbReference type="GO" id="GO:0000049">
    <property type="term" value="F:tRNA binding"/>
    <property type="evidence" value="ECO:0007669"/>
    <property type="project" value="UniProtKB-KW"/>
</dbReference>
<dbReference type="SUPFAM" id="SSF50447">
    <property type="entry name" value="Translation proteins"/>
    <property type="match status" value="1"/>
</dbReference>
<feature type="binding site" evidence="11">
    <location>
        <position position="559"/>
    </location>
    <ligand>
        <name>Zn(2+)</name>
        <dbReference type="ChEBI" id="CHEBI:29105"/>
    </ligand>
</feature>